<dbReference type="FunCoup" id="A0A3Q3NC84">
    <property type="interactions" value="2"/>
</dbReference>
<evidence type="ECO:0000256" key="11">
    <source>
        <dbReference type="ARBA" id="ARBA00023157"/>
    </source>
</evidence>
<dbReference type="InterPro" id="IPR006208">
    <property type="entry name" value="Glyco_hormone_CN"/>
</dbReference>
<dbReference type="PROSITE" id="PS50184">
    <property type="entry name" value="VWFC_2"/>
    <property type="match status" value="1"/>
</dbReference>
<dbReference type="SMART" id="SM00121">
    <property type="entry name" value="IB"/>
    <property type="match status" value="1"/>
</dbReference>
<feature type="chain" id="PRO_5018586355" description="CCN family member 3" evidence="17">
    <location>
        <begin position="27"/>
        <end position="351"/>
    </location>
</feature>
<feature type="domain" description="VWFC" evidence="19">
    <location>
        <begin position="100"/>
        <end position="167"/>
    </location>
</feature>
<dbReference type="Pfam" id="PF19035">
    <property type="entry name" value="TSP1_CCN"/>
    <property type="match status" value="1"/>
</dbReference>
<evidence type="ECO:0000256" key="6">
    <source>
        <dbReference type="ARBA" id="ARBA00022525"/>
    </source>
</evidence>
<keyword evidence="9" id="KW-0965">Cell junction</keyword>
<evidence type="ECO:0000256" key="10">
    <source>
        <dbReference type="ARBA" id="ARBA00023030"/>
    </source>
</evidence>
<dbReference type="PANTHER" id="PTHR11348">
    <property type="entry name" value="CONNECTIVE TISSUE GROWTH FACTOR-RELATED"/>
    <property type="match status" value="1"/>
</dbReference>
<dbReference type="GO" id="GO:0005178">
    <property type="term" value="F:integrin binding"/>
    <property type="evidence" value="ECO:0007669"/>
    <property type="project" value="TreeGrafter"/>
</dbReference>
<evidence type="ECO:0000259" key="19">
    <source>
        <dbReference type="PROSITE" id="PS50184"/>
    </source>
</evidence>
<dbReference type="GO" id="GO:0007155">
    <property type="term" value="P:cell adhesion"/>
    <property type="evidence" value="ECO:0007669"/>
    <property type="project" value="TreeGrafter"/>
</dbReference>
<dbReference type="PROSITE" id="PS50092">
    <property type="entry name" value="TSP1"/>
    <property type="match status" value="1"/>
</dbReference>
<keyword evidence="10" id="KW-0339">Growth factor</keyword>
<feature type="signal peptide" evidence="17">
    <location>
        <begin position="1"/>
        <end position="26"/>
    </location>
</feature>
<evidence type="ECO:0000313" key="21">
    <source>
        <dbReference type="Ensembl" id="ENSLBEP00000031775.1"/>
    </source>
</evidence>
<dbReference type="GO" id="GO:0008083">
    <property type="term" value="F:growth factor activity"/>
    <property type="evidence" value="ECO:0007669"/>
    <property type="project" value="UniProtKB-KW"/>
</dbReference>
<keyword evidence="5" id="KW-0963">Cytoplasm</keyword>
<reference evidence="21" key="1">
    <citation type="submission" date="2025-08" db="UniProtKB">
        <authorList>
            <consortium name="Ensembl"/>
        </authorList>
    </citation>
    <scope>IDENTIFICATION</scope>
</reference>
<evidence type="ECO:0000256" key="13">
    <source>
        <dbReference type="ARBA" id="ARBA00039944"/>
    </source>
</evidence>
<feature type="domain" description="CTCK" evidence="18">
    <location>
        <begin position="255"/>
        <end position="329"/>
    </location>
</feature>
<dbReference type="SMART" id="SM00041">
    <property type="entry name" value="CT"/>
    <property type="match status" value="1"/>
</dbReference>
<dbReference type="Ensembl" id="ENSLBET00000033201.1">
    <property type="protein sequence ID" value="ENSLBEP00000031775.1"/>
    <property type="gene ID" value="ENSLBEG00000023926.1"/>
</dbReference>
<dbReference type="InterPro" id="IPR000867">
    <property type="entry name" value="IGFBP-like"/>
</dbReference>
<dbReference type="SMART" id="SM00214">
    <property type="entry name" value="VWC"/>
    <property type="match status" value="1"/>
</dbReference>
<evidence type="ECO:0000256" key="3">
    <source>
        <dbReference type="ARBA" id="ARBA00004613"/>
    </source>
</evidence>
<dbReference type="PIRSF" id="PIRSF036495">
    <property type="entry name" value="IGFBP_rP_CNN"/>
    <property type="match status" value="1"/>
</dbReference>
<dbReference type="PROSITE" id="PS51323">
    <property type="entry name" value="IGFBP_N_2"/>
    <property type="match status" value="1"/>
</dbReference>
<dbReference type="GO" id="GO:0005615">
    <property type="term" value="C:extracellular space"/>
    <property type="evidence" value="ECO:0007669"/>
    <property type="project" value="TreeGrafter"/>
</dbReference>
<dbReference type="PROSITE" id="PS01208">
    <property type="entry name" value="VWFC_1"/>
    <property type="match status" value="1"/>
</dbReference>
<dbReference type="GO" id="GO:0031012">
    <property type="term" value="C:extracellular matrix"/>
    <property type="evidence" value="ECO:0007669"/>
    <property type="project" value="TreeGrafter"/>
</dbReference>
<proteinExistence type="inferred from homology"/>
<keyword evidence="22" id="KW-1185">Reference proteome</keyword>
<keyword evidence="8" id="KW-0303">Gap junction</keyword>
<dbReference type="InterPro" id="IPR036383">
    <property type="entry name" value="TSP1_rpt_sf"/>
</dbReference>
<dbReference type="AlphaFoldDB" id="A0A3Q3NC84"/>
<evidence type="ECO:0000256" key="17">
    <source>
        <dbReference type="SAM" id="SignalP"/>
    </source>
</evidence>
<dbReference type="STRING" id="56723.ENSLBEP00000031775"/>
<dbReference type="GO" id="GO:0045597">
    <property type="term" value="P:positive regulation of cell differentiation"/>
    <property type="evidence" value="ECO:0007669"/>
    <property type="project" value="TreeGrafter"/>
</dbReference>
<keyword evidence="6" id="KW-0964">Secreted</keyword>
<reference evidence="21" key="2">
    <citation type="submission" date="2025-09" db="UniProtKB">
        <authorList>
            <consortium name="Ensembl"/>
        </authorList>
    </citation>
    <scope>IDENTIFICATION</scope>
</reference>
<dbReference type="GO" id="GO:0008201">
    <property type="term" value="F:heparin binding"/>
    <property type="evidence" value="ECO:0007669"/>
    <property type="project" value="TreeGrafter"/>
</dbReference>
<protein>
    <recommendedName>
        <fullName evidence="13">CCN family member 3</fullName>
    </recommendedName>
    <alternativeName>
        <fullName evidence="14">Cellular communication network factor 3</fullName>
    </alternativeName>
    <alternativeName>
        <fullName evidence="15">Protein NOV homolog</fullName>
    </alternativeName>
</protein>
<organism evidence="21 22">
    <name type="scientific">Labrus bergylta</name>
    <name type="common">ballan wrasse</name>
    <dbReference type="NCBI Taxonomy" id="56723"/>
    <lineage>
        <taxon>Eukaryota</taxon>
        <taxon>Metazoa</taxon>
        <taxon>Chordata</taxon>
        <taxon>Craniata</taxon>
        <taxon>Vertebrata</taxon>
        <taxon>Euteleostomi</taxon>
        <taxon>Actinopterygii</taxon>
        <taxon>Neopterygii</taxon>
        <taxon>Teleostei</taxon>
        <taxon>Neoteleostei</taxon>
        <taxon>Acanthomorphata</taxon>
        <taxon>Eupercaria</taxon>
        <taxon>Labriformes</taxon>
        <taxon>Labridae</taxon>
        <taxon>Labrus</taxon>
    </lineage>
</organism>
<evidence type="ECO:0000256" key="1">
    <source>
        <dbReference type="ARBA" id="ARBA00004496"/>
    </source>
</evidence>
<dbReference type="Pfam" id="PF00007">
    <property type="entry name" value="Cys_knot"/>
    <property type="match status" value="1"/>
</dbReference>
<evidence type="ECO:0000256" key="5">
    <source>
        <dbReference type="ARBA" id="ARBA00022490"/>
    </source>
</evidence>
<evidence type="ECO:0000259" key="20">
    <source>
        <dbReference type="PROSITE" id="PS51323"/>
    </source>
</evidence>
<evidence type="ECO:0000256" key="2">
    <source>
        <dbReference type="ARBA" id="ARBA00004610"/>
    </source>
</evidence>
<comment type="caution">
    <text evidence="16">Lacks conserved residue(s) required for the propagation of feature annotation.</text>
</comment>
<dbReference type="PROSITE" id="PS00222">
    <property type="entry name" value="IGFBP_N_1"/>
    <property type="match status" value="1"/>
</dbReference>
<keyword evidence="7 17" id="KW-0732">Signal</keyword>
<dbReference type="InterPro" id="IPR017891">
    <property type="entry name" value="Insulin_GF-bd_Cys-rich_CS"/>
</dbReference>
<dbReference type="InterPro" id="IPR006207">
    <property type="entry name" value="Cys_knot_C"/>
</dbReference>
<dbReference type="InterPro" id="IPR001007">
    <property type="entry name" value="VWF_dom"/>
</dbReference>
<dbReference type="Pfam" id="PF00219">
    <property type="entry name" value="IGFBP"/>
    <property type="match status" value="1"/>
</dbReference>
<evidence type="ECO:0000256" key="14">
    <source>
        <dbReference type="ARBA" id="ARBA00042352"/>
    </source>
</evidence>
<dbReference type="PANTHER" id="PTHR11348:SF23">
    <property type="entry name" value="CELLULAR COMMUNICATION NETWORK FACTOR 2B"/>
    <property type="match status" value="1"/>
</dbReference>
<dbReference type="Proteomes" id="UP000261660">
    <property type="component" value="Unplaced"/>
</dbReference>
<dbReference type="SUPFAM" id="SSF57184">
    <property type="entry name" value="Growth factor receptor domain"/>
    <property type="match status" value="1"/>
</dbReference>
<dbReference type="PROSITE" id="PS01225">
    <property type="entry name" value="CTCK_2"/>
    <property type="match status" value="1"/>
</dbReference>
<evidence type="ECO:0000256" key="15">
    <source>
        <dbReference type="ARBA" id="ARBA00077787"/>
    </source>
</evidence>
<evidence type="ECO:0000256" key="16">
    <source>
        <dbReference type="PROSITE-ProRule" id="PRU00039"/>
    </source>
</evidence>
<evidence type="ECO:0000313" key="22">
    <source>
        <dbReference type="Proteomes" id="UP000261660"/>
    </source>
</evidence>
<evidence type="ECO:0000256" key="7">
    <source>
        <dbReference type="ARBA" id="ARBA00022729"/>
    </source>
</evidence>
<dbReference type="InterPro" id="IPR000884">
    <property type="entry name" value="TSP1_rpt"/>
</dbReference>
<accession>A0A3Q3NC84</accession>
<dbReference type="GeneTree" id="ENSGT00940000155019"/>
<keyword evidence="12" id="KW-0325">Glycoprotein</keyword>
<dbReference type="SMART" id="SM00209">
    <property type="entry name" value="TSP1"/>
    <property type="match status" value="1"/>
</dbReference>
<keyword evidence="11" id="KW-1015">Disulfide bond</keyword>
<comment type="similarity">
    <text evidence="4">Belongs to the CCN family.</text>
</comment>
<evidence type="ECO:0000256" key="9">
    <source>
        <dbReference type="ARBA" id="ARBA00022949"/>
    </source>
</evidence>
<evidence type="ECO:0000256" key="12">
    <source>
        <dbReference type="ARBA" id="ARBA00023180"/>
    </source>
</evidence>
<name>A0A3Q3NC84_9LABR</name>
<sequence>MGDIHRSTYAHSAVCCAFFNFWNTVALVNVTSAAQDCSKPCSCPSAPPPCPVGTSLVLDGCGCCKVCARQVGEPCSLLEPCDHHKELYCDYNLLSDTETGVCMEEISYLTFVFCSFQPSCKHHCVCMNGEIGCVPTCASDVRLPSPDCPYPRRITIPGKCCEEWVCEETPQDQHYESVMAGQHGSPYGPPAESPRDNCIVQTTEWSECSASCGMAVSSRITNDNQRCQLERQTRICMIRPCNSQQDREIKRGKKCVRTPKAQRFMRFELSGCSSTRLYRPKFCGVCTDNRCCTPHRTVTAQVEFRCPEGDVFIKKMMFIKTCSCHHDCPQDNDIFLASNTRRMIGDYDNEM</sequence>
<dbReference type="InParanoid" id="A0A3Q3NC84"/>
<evidence type="ECO:0000259" key="18">
    <source>
        <dbReference type="PROSITE" id="PS01225"/>
    </source>
</evidence>
<dbReference type="InterPro" id="IPR009030">
    <property type="entry name" value="Growth_fac_rcpt_cys_sf"/>
</dbReference>
<dbReference type="SUPFAM" id="SSF82895">
    <property type="entry name" value="TSP-1 type 1 repeat"/>
    <property type="match status" value="1"/>
</dbReference>
<dbReference type="GO" id="GO:0005921">
    <property type="term" value="C:gap junction"/>
    <property type="evidence" value="ECO:0007669"/>
    <property type="project" value="UniProtKB-SubCell"/>
</dbReference>
<dbReference type="InterPro" id="IPR050941">
    <property type="entry name" value="CCN"/>
</dbReference>
<evidence type="ECO:0000256" key="8">
    <source>
        <dbReference type="ARBA" id="ARBA00022868"/>
    </source>
</evidence>
<dbReference type="FunFam" id="2.20.100.10:FF:000046">
    <property type="entry name" value="Cellular communication network factor 4"/>
    <property type="match status" value="1"/>
</dbReference>
<evidence type="ECO:0000256" key="4">
    <source>
        <dbReference type="ARBA" id="ARBA00008125"/>
    </source>
</evidence>
<comment type="subcellular location">
    <subcellularLocation>
        <location evidence="2">Cell junction</location>
        <location evidence="2">Gap junction</location>
    </subcellularLocation>
    <subcellularLocation>
        <location evidence="1">Cytoplasm</location>
    </subcellularLocation>
    <subcellularLocation>
        <location evidence="3">Secreted</location>
    </subcellularLocation>
</comment>
<dbReference type="GO" id="GO:0005737">
    <property type="term" value="C:cytoplasm"/>
    <property type="evidence" value="ECO:0007669"/>
    <property type="project" value="UniProtKB-SubCell"/>
</dbReference>
<dbReference type="PROSITE" id="PS01185">
    <property type="entry name" value="CTCK_1"/>
    <property type="match status" value="1"/>
</dbReference>
<dbReference type="InterPro" id="IPR043973">
    <property type="entry name" value="TSP1_CCN"/>
</dbReference>
<dbReference type="GO" id="GO:0051239">
    <property type="term" value="P:regulation of multicellular organismal process"/>
    <property type="evidence" value="ECO:0007669"/>
    <property type="project" value="UniProtKB-ARBA"/>
</dbReference>
<feature type="domain" description="IGFBP N-terminal" evidence="20">
    <location>
        <begin position="33"/>
        <end position="105"/>
    </location>
</feature>
<dbReference type="InterPro" id="IPR012395">
    <property type="entry name" value="IGFBP_CNN"/>
</dbReference>